<dbReference type="InterPro" id="IPR001509">
    <property type="entry name" value="Epimerase_deHydtase"/>
</dbReference>
<sequence>MRIILTGASGFIGAQLVPHLESHGHQTVRLVRRPPSNQFEHQWSPGTGDLDSRVLDGADAVINLAGAGVGDHRWTKQYKEEILSSRLNSTRTLVDAIHRAKQPPPVMVNASAIGFYGDRGEESLDETSKPGAGFLAEVCEAWEHELIRLPSSTRQVRARTGIVLGSTGGALAKLQPLIKAGVAGPLGSGKQWWSWIAIDDVVRAYEFVVREQSVVGPVNFVSPDPRRNKDVIATIARRLHRPALFPAPAVALRSALGGFASDLLSSSCITPRALKQAGFTFNYPTIGDAAEWIARS</sequence>
<evidence type="ECO:0000313" key="4">
    <source>
        <dbReference type="EMBL" id="SMX75077.1"/>
    </source>
</evidence>
<dbReference type="RefSeq" id="WP_101556410.1">
    <property type="nucleotide sequence ID" value="NZ_FXZI01000002.1"/>
</dbReference>
<accession>A0A2H1IIN2</accession>
<dbReference type="Gene3D" id="3.40.50.720">
    <property type="entry name" value="NAD(P)-binding Rossmann-like Domain"/>
    <property type="match status" value="1"/>
</dbReference>
<organism evidence="4 5">
    <name type="scientific">Brevibacterium aurantiacum</name>
    <dbReference type="NCBI Taxonomy" id="273384"/>
    <lineage>
        <taxon>Bacteria</taxon>
        <taxon>Bacillati</taxon>
        <taxon>Actinomycetota</taxon>
        <taxon>Actinomycetes</taxon>
        <taxon>Micrococcales</taxon>
        <taxon>Brevibacteriaceae</taxon>
        <taxon>Brevibacterium</taxon>
    </lineage>
</organism>
<feature type="domain" description="DUF1731" evidence="3">
    <location>
        <begin position="247"/>
        <end position="293"/>
    </location>
</feature>
<dbReference type="Proteomes" id="UP000234300">
    <property type="component" value="Unassembled WGS sequence"/>
</dbReference>
<dbReference type="EMBL" id="FXZI01000002">
    <property type="protein sequence ID" value="SMX75077.1"/>
    <property type="molecule type" value="Genomic_DNA"/>
</dbReference>
<dbReference type="InterPro" id="IPR013549">
    <property type="entry name" value="DUF1731"/>
</dbReference>
<evidence type="ECO:0000259" key="2">
    <source>
        <dbReference type="Pfam" id="PF01370"/>
    </source>
</evidence>
<evidence type="ECO:0000313" key="5">
    <source>
        <dbReference type="Proteomes" id="UP000234300"/>
    </source>
</evidence>
<dbReference type="SUPFAM" id="SSF51735">
    <property type="entry name" value="NAD(P)-binding Rossmann-fold domains"/>
    <property type="match status" value="1"/>
</dbReference>
<evidence type="ECO:0000256" key="1">
    <source>
        <dbReference type="ARBA" id="ARBA00009353"/>
    </source>
</evidence>
<dbReference type="InterPro" id="IPR036291">
    <property type="entry name" value="NAD(P)-bd_dom_sf"/>
</dbReference>
<dbReference type="AlphaFoldDB" id="A0A2H1IIN2"/>
<dbReference type="PANTHER" id="PTHR11092">
    <property type="entry name" value="SUGAR NUCLEOTIDE EPIMERASE RELATED"/>
    <property type="match status" value="1"/>
</dbReference>
<dbReference type="Pfam" id="PF01370">
    <property type="entry name" value="Epimerase"/>
    <property type="match status" value="1"/>
</dbReference>
<dbReference type="Pfam" id="PF08338">
    <property type="entry name" value="DUF1731"/>
    <property type="match status" value="1"/>
</dbReference>
<proteinExistence type="inferred from homology"/>
<comment type="similarity">
    <text evidence="1">Belongs to the NAD(P)-dependent epimerase/dehydratase family. SDR39U1 subfamily.</text>
</comment>
<feature type="domain" description="NAD-dependent epimerase/dehydratase" evidence="2">
    <location>
        <begin position="3"/>
        <end position="128"/>
    </location>
</feature>
<dbReference type="InterPro" id="IPR010099">
    <property type="entry name" value="SDR39U1"/>
</dbReference>
<reference evidence="4 5" key="1">
    <citation type="submission" date="2017-03" db="EMBL/GenBank/DDBJ databases">
        <authorList>
            <person name="Afonso C.L."/>
            <person name="Miller P.J."/>
            <person name="Scott M.A."/>
            <person name="Spackman E."/>
            <person name="Goraichik I."/>
            <person name="Dimitrov K.M."/>
            <person name="Suarez D.L."/>
            <person name="Swayne D.E."/>
        </authorList>
    </citation>
    <scope>NUCLEOTIDE SEQUENCE [LARGE SCALE GENOMIC DNA]</scope>
    <source>
        <strain evidence="5">8(6)</strain>
    </source>
</reference>
<evidence type="ECO:0008006" key="6">
    <source>
        <dbReference type="Google" id="ProtNLM"/>
    </source>
</evidence>
<name>A0A2H1IIN2_BREAU</name>
<dbReference type="NCBIfam" id="TIGR01777">
    <property type="entry name" value="yfcH"/>
    <property type="match status" value="1"/>
</dbReference>
<gene>
    <name evidence="4" type="ORF">BAURA86_00580</name>
</gene>
<protein>
    <recommendedName>
        <fullName evidence="6">TIGR01777 family protein</fullName>
    </recommendedName>
</protein>
<evidence type="ECO:0000259" key="3">
    <source>
        <dbReference type="Pfam" id="PF08338"/>
    </source>
</evidence>
<dbReference type="PANTHER" id="PTHR11092:SF0">
    <property type="entry name" value="EPIMERASE FAMILY PROTEIN SDR39U1"/>
    <property type="match status" value="1"/>
</dbReference>